<dbReference type="InParanoid" id="A0A2I0MUB4"/>
<dbReference type="Proteomes" id="UP000053872">
    <property type="component" value="Unassembled WGS sequence"/>
</dbReference>
<evidence type="ECO:0000313" key="1">
    <source>
        <dbReference type="EMBL" id="PKK33275.1"/>
    </source>
</evidence>
<dbReference type="InterPro" id="IPR040401">
    <property type="entry name" value="CCDC162"/>
</dbReference>
<dbReference type="EMBL" id="AKCR02000002">
    <property type="protein sequence ID" value="PKK33275.1"/>
    <property type="molecule type" value="Genomic_DNA"/>
</dbReference>
<feature type="non-terminal residue" evidence="1">
    <location>
        <position position="372"/>
    </location>
</feature>
<sequence>MPLWIDLLCCLTSGPVKLLSWKKKCQLLDVNFEAYQHALDPEERFALAQAIIDIMHKHPWFDLMLEYFVNTYKDKCIYLQLHFQLLRDIVNQQKLQIGKHNYNKNRLLSAFLELKFCFKRGGIGEFGLPYNVITKQLISLSTSHPTLKNIYLQEFHPSLGLVCLIPKAPKSIYQQFYSICRPKTGSKRLLCLLLEKGADEEKKTGREKQLFILDSFSTLLGLLTLLTLHDQLLEVGAESVQLTRLYNAFAMEAGFGQFHLYLRPVNFESTSHKGKADHLPPLFITSVLEDDSCVDRYIPSSLPLSIQEIDSHIGKFSSCTRDGVMQLLCPSGIRNMQLILACWVIQKKRSFGSCSASLLLCLGPASPCHGHK</sequence>
<protein>
    <submittedName>
        <fullName evidence="1">Putative LOC102096324</fullName>
    </submittedName>
</protein>
<dbReference type="AlphaFoldDB" id="A0A2I0MUB4"/>
<keyword evidence="2" id="KW-1185">Reference proteome</keyword>
<name>A0A2I0MUB4_COLLI</name>
<comment type="caution">
    <text evidence="1">The sequence shown here is derived from an EMBL/GenBank/DDBJ whole genome shotgun (WGS) entry which is preliminary data.</text>
</comment>
<reference evidence="1 2" key="1">
    <citation type="journal article" date="2013" name="Science">
        <title>Genomic diversity and evolution of the head crest in the rock pigeon.</title>
        <authorList>
            <person name="Shapiro M.D."/>
            <person name="Kronenberg Z."/>
            <person name="Li C."/>
            <person name="Domyan E.T."/>
            <person name="Pan H."/>
            <person name="Campbell M."/>
            <person name="Tan H."/>
            <person name="Huff C.D."/>
            <person name="Hu H."/>
            <person name="Vickrey A.I."/>
            <person name="Nielsen S.C."/>
            <person name="Stringham S.A."/>
            <person name="Hu H."/>
            <person name="Willerslev E."/>
            <person name="Gilbert M.T."/>
            <person name="Yandell M."/>
            <person name="Zhang G."/>
            <person name="Wang J."/>
        </authorList>
    </citation>
    <scope>NUCLEOTIDE SEQUENCE [LARGE SCALE GENOMIC DNA]</scope>
    <source>
        <tissue evidence="1">Blood</tissue>
    </source>
</reference>
<accession>A0A2I0MUB4</accession>
<evidence type="ECO:0000313" key="2">
    <source>
        <dbReference type="Proteomes" id="UP000053872"/>
    </source>
</evidence>
<organism evidence="1 2">
    <name type="scientific">Columba livia</name>
    <name type="common">Rock dove</name>
    <dbReference type="NCBI Taxonomy" id="8932"/>
    <lineage>
        <taxon>Eukaryota</taxon>
        <taxon>Metazoa</taxon>
        <taxon>Chordata</taxon>
        <taxon>Craniata</taxon>
        <taxon>Vertebrata</taxon>
        <taxon>Euteleostomi</taxon>
        <taxon>Archelosauria</taxon>
        <taxon>Archosauria</taxon>
        <taxon>Dinosauria</taxon>
        <taxon>Saurischia</taxon>
        <taxon>Theropoda</taxon>
        <taxon>Coelurosauria</taxon>
        <taxon>Aves</taxon>
        <taxon>Neognathae</taxon>
        <taxon>Neoaves</taxon>
        <taxon>Columbimorphae</taxon>
        <taxon>Columbiformes</taxon>
        <taxon>Columbidae</taxon>
        <taxon>Columba</taxon>
    </lineage>
</organism>
<gene>
    <name evidence="1" type="ORF">A306_00000849</name>
</gene>
<dbReference type="PANTHER" id="PTHR33331:SF13">
    <property type="entry name" value="COILED-COIL DOMAIN CONTAINING 162"/>
    <property type="match status" value="1"/>
</dbReference>
<proteinExistence type="predicted"/>
<dbReference type="PANTHER" id="PTHR33331">
    <property type="entry name" value="COILED-COIL DOMAIN-CONTAINING PROTEIN 162"/>
    <property type="match status" value="1"/>
</dbReference>